<sequence length="157" mass="17583">MDSPEHEFFVLGDKDVAGTDATGLLPQTAEKIQEIRDWLGPTDYSASSSEYKRYLASYVPGTGRWTQEPQYQPWINSQDHGTLWARAIPGAGKSVVAAHLTSELGNGDRVPVVYFFFRQIITTNRTPNSLVRDWMSQILDYGLLQSTPLILCRGCTK</sequence>
<reference evidence="3 4" key="1">
    <citation type="submission" date="2024-09" db="EMBL/GenBank/DDBJ databases">
        <title>Rethinking Asexuality: The Enigmatic Case of Functional Sexual Genes in Lepraria (Stereocaulaceae).</title>
        <authorList>
            <person name="Doellman M."/>
            <person name="Sun Y."/>
            <person name="Barcenas-Pena A."/>
            <person name="Lumbsch H.T."/>
            <person name="Grewe F."/>
        </authorList>
    </citation>
    <scope>NUCLEOTIDE SEQUENCE [LARGE SCALE GENOMIC DNA]</scope>
    <source>
        <strain evidence="3 4">Grewe 0041</strain>
    </source>
</reference>
<evidence type="ECO:0000313" key="3">
    <source>
        <dbReference type="EMBL" id="KAL2052936.1"/>
    </source>
</evidence>
<keyword evidence="1" id="KW-0677">Repeat</keyword>
<gene>
    <name evidence="3" type="ORF">ABVK25_006877</name>
</gene>
<protein>
    <recommendedName>
        <fullName evidence="2">Nephrocystin 3-like N-terminal domain-containing protein</fullName>
    </recommendedName>
</protein>
<accession>A0ABR4B7V1</accession>
<organism evidence="3 4">
    <name type="scientific">Lepraria finkii</name>
    <dbReference type="NCBI Taxonomy" id="1340010"/>
    <lineage>
        <taxon>Eukaryota</taxon>
        <taxon>Fungi</taxon>
        <taxon>Dikarya</taxon>
        <taxon>Ascomycota</taxon>
        <taxon>Pezizomycotina</taxon>
        <taxon>Lecanoromycetes</taxon>
        <taxon>OSLEUM clade</taxon>
        <taxon>Lecanoromycetidae</taxon>
        <taxon>Lecanorales</taxon>
        <taxon>Lecanorineae</taxon>
        <taxon>Stereocaulaceae</taxon>
        <taxon>Lepraria</taxon>
    </lineage>
</organism>
<comment type="caution">
    <text evidence="3">The sequence shown here is derived from an EMBL/GenBank/DDBJ whole genome shotgun (WGS) entry which is preliminary data.</text>
</comment>
<evidence type="ECO:0000259" key="2">
    <source>
        <dbReference type="Pfam" id="PF24883"/>
    </source>
</evidence>
<proteinExistence type="predicted"/>
<dbReference type="PANTHER" id="PTHR10039:SF14">
    <property type="entry name" value="NACHT DOMAIN-CONTAINING PROTEIN"/>
    <property type="match status" value="1"/>
</dbReference>
<dbReference type="PANTHER" id="PTHR10039">
    <property type="entry name" value="AMELOGENIN"/>
    <property type="match status" value="1"/>
</dbReference>
<evidence type="ECO:0000313" key="4">
    <source>
        <dbReference type="Proteomes" id="UP001590951"/>
    </source>
</evidence>
<dbReference type="InterPro" id="IPR056884">
    <property type="entry name" value="NPHP3-like_N"/>
</dbReference>
<evidence type="ECO:0000256" key="1">
    <source>
        <dbReference type="ARBA" id="ARBA00022737"/>
    </source>
</evidence>
<dbReference type="EMBL" id="JBHFEH010000024">
    <property type="protein sequence ID" value="KAL2052936.1"/>
    <property type="molecule type" value="Genomic_DNA"/>
</dbReference>
<feature type="domain" description="Nephrocystin 3-like N-terminal" evidence="2">
    <location>
        <begin position="61"/>
        <end position="140"/>
    </location>
</feature>
<keyword evidence="4" id="KW-1185">Reference proteome</keyword>
<dbReference type="Pfam" id="PF24883">
    <property type="entry name" value="NPHP3_N"/>
    <property type="match status" value="1"/>
</dbReference>
<name>A0ABR4B7V1_9LECA</name>
<dbReference type="Proteomes" id="UP001590951">
    <property type="component" value="Unassembled WGS sequence"/>
</dbReference>